<dbReference type="EMBL" id="CM002870">
    <property type="protein sequence ID" value="KFK41232.1"/>
    <property type="molecule type" value="Genomic_DNA"/>
</dbReference>
<dbReference type="OMA" id="ATCAVIP"/>
<sequence>MKTSHSAFFITILLISSFSLPTHGLILNGLRIGSIKINGVLYCSFDGNLHGNSPPLSGAVVELVCAGARTDLGQVVTNPAGVFVILVKLLDTVLFDPSICFARLNLPIATCAVIPPDGALTASLILANIVQTVLGNIANFTVTPFVNSVL</sequence>
<dbReference type="OrthoDB" id="1104689at2759"/>
<keyword evidence="3" id="KW-1185">Reference proteome</keyword>
<keyword evidence="1" id="KW-0732">Signal</keyword>
<proteinExistence type="predicted"/>
<dbReference type="AlphaFoldDB" id="A0A087HGI0"/>
<feature type="chain" id="PRO_5001823174" description="Pollen Ole e 1 allergen and extensin family protein" evidence="1">
    <location>
        <begin position="25"/>
        <end position="150"/>
    </location>
</feature>
<gene>
    <name evidence="2" type="ordered locus">AALP_Aa2g103000</name>
</gene>
<evidence type="ECO:0008006" key="4">
    <source>
        <dbReference type="Google" id="ProtNLM"/>
    </source>
</evidence>
<name>A0A087HGI0_ARAAL</name>
<dbReference type="InterPro" id="IPR040404">
    <property type="entry name" value="Phylloplanin-like"/>
</dbReference>
<dbReference type="PANTHER" id="PTHR34458">
    <property type="entry name" value="POLLEN OLE E 1 ALLERGEN AND EXTENSIN FAMILY PROTEIN-RELATED"/>
    <property type="match status" value="1"/>
</dbReference>
<organism evidence="2 3">
    <name type="scientific">Arabis alpina</name>
    <name type="common">Alpine rock-cress</name>
    <dbReference type="NCBI Taxonomy" id="50452"/>
    <lineage>
        <taxon>Eukaryota</taxon>
        <taxon>Viridiplantae</taxon>
        <taxon>Streptophyta</taxon>
        <taxon>Embryophyta</taxon>
        <taxon>Tracheophyta</taxon>
        <taxon>Spermatophyta</taxon>
        <taxon>Magnoliopsida</taxon>
        <taxon>eudicotyledons</taxon>
        <taxon>Gunneridae</taxon>
        <taxon>Pentapetalae</taxon>
        <taxon>rosids</taxon>
        <taxon>malvids</taxon>
        <taxon>Brassicales</taxon>
        <taxon>Brassicaceae</taxon>
        <taxon>Arabideae</taxon>
        <taxon>Arabis</taxon>
    </lineage>
</organism>
<protein>
    <recommendedName>
        <fullName evidence="4">Pollen Ole e 1 allergen and extensin family protein</fullName>
    </recommendedName>
</protein>
<dbReference type="Proteomes" id="UP000029120">
    <property type="component" value="Chromosome 2"/>
</dbReference>
<evidence type="ECO:0000256" key="1">
    <source>
        <dbReference type="SAM" id="SignalP"/>
    </source>
</evidence>
<accession>A0A087HGI0</accession>
<dbReference type="PANTHER" id="PTHR34458:SF15">
    <property type="entry name" value="POLLEN OLE E 1 ALLERGEN AND EXTENSIN FAMILY PROTEIN"/>
    <property type="match status" value="1"/>
</dbReference>
<reference evidence="3" key="1">
    <citation type="journal article" date="2015" name="Nat. Plants">
        <title>Genome expansion of Arabis alpina linked with retrotransposition and reduced symmetric DNA methylation.</title>
        <authorList>
            <person name="Willing E.M."/>
            <person name="Rawat V."/>
            <person name="Mandakova T."/>
            <person name="Maumus F."/>
            <person name="James G.V."/>
            <person name="Nordstroem K.J."/>
            <person name="Becker C."/>
            <person name="Warthmann N."/>
            <person name="Chica C."/>
            <person name="Szarzynska B."/>
            <person name="Zytnicki M."/>
            <person name="Albani M.C."/>
            <person name="Kiefer C."/>
            <person name="Bergonzi S."/>
            <person name="Castaings L."/>
            <person name="Mateos J.L."/>
            <person name="Berns M.C."/>
            <person name="Bujdoso N."/>
            <person name="Piofczyk T."/>
            <person name="de Lorenzo L."/>
            <person name="Barrero-Sicilia C."/>
            <person name="Mateos I."/>
            <person name="Piednoel M."/>
            <person name="Hagmann J."/>
            <person name="Chen-Min-Tao R."/>
            <person name="Iglesias-Fernandez R."/>
            <person name="Schuster S.C."/>
            <person name="Alonso-Blanco C."/>
            <person name="Roudier F."/>
            <person name="Carbonero P."/>
            <person name="Paz-Ares J."/>
            <person name="Davis S.J."/>
            <person name="Pecinka A."/>
            <person name="Quesneville H."/>
            <person name="Colot V."/>
            <person name="Lysak M.A."/>
            <person name="Weigel D."/>
            <person name="Coupland G."/>
            <person name="Schneeberger K."/>
        </authorList>
    </citation>
    <scope>NUCLEOTIDE SEQUENCE [LARGE SCALE GENOMIC DNA]</scope>
    <source>
        <strain evidence="3">cv. Pajares</strain>
    </source>
</reference>
<feature type="signal peptide" evidence="1">
    <location>
        <begin position="1"/>
        <end position="24"/>
    </location>
</feature>
<evidence type="ECO:0000313" key="3">
    <source>
        <dbReference type="Proteomes" id="UP000029120"/>
    </source>
</evidence>
<evidence type="ECO:0000313" key="2">
    <source>
        <dbReference type="EMBL" id="KFK41232.1"/>
    </source>
</evidence>
<dbReference type="eggNOG" id="ENOG502SG5N">
    <property type="taxonomic scope" value="Eukaryota"/>
</dbReference>
<dbReference type="Gramene" id="KFK41232">
    <property type="protein sequence ID" value="KFK41232"/>
    <property type="gene ID" value="AALP_AA2G103000"/>
</dbReference>